<name>A0A9D5CBL6_9LILI</name>
<dbReference type="SUPFAM" id="SSF50978">
    <property type="entry name" value="WD40 repeat-like"/>
    <property type="match status" value="1"/>
</dbReference>
<evidence type="ECO:0000256" key="1">
    <source>
        <dbReference type="ARBA" id="ARBA00004123"/>
    </source>
</evidence>
<comment type="caution">
    <text evidence="4">The sequence shown here is derived from an EMBL/GenBank/DDBJ whole genome shotgun (WGS) entry which is preliminary data.</text>
</comment>
<dbReference type="InterPro" id="IPR001680">
    <property type="entry name" value="WD40_rpt"/>
</dbReference>
<dbReference type="AlphaFoldDB" id="A0A9D5CBL6"/>
<comment type="subcellular location">
    <subcellularLocation>
        <location evidence="1">Nucleus</location>
    </subcellularLocation>
</comment>
<organism evidence="4 5">
    <name type="scientific">Dioscorea zingiberensis</name>
    <dbReference type="NCBI Taxonomy" id="325984"/>
    <lineage>
        <taxon>Eukaryota</taxon>
        <taxon>Viridiplantae</taxon>
        <taxon>Streptophyta</taxon>
        <taxon>Embryophyta</taxon>
        <taxon>Tracheophyta</taxon>
        <taxon>Spermatophyta</taxon>
        <taxon>Magnoliopsida</taxon>
        <taxon>Liliopsida</taxon>
        <taxon>Dioscoreales</taxon>
        <taxon>Dioscoreaceae</taxon>
        <taxon>Dioscorea</taxon>
    </lineage>
</organism>
<dbReference type="GO" id="GO:0005634">
    <property type="term" value="C:nucleus"/>
    <property type="evidence" value="ECO:0007669"/>
    <property type="project" value="UniProtKB-SubCell"/>
</dbReference>
<dbReference type="InterPro" id="IPR036322">
    <property type="entry name" value="WD40_repeat_dom_sf"/>
</dbReference>
<dbReference type="PANTHER" id="PTHR15074">
    <property type="entry name" value="METHYL-CPG-BINDING PROTEIN"/>
    <property type="match status" value="1"/>
</dbReference>
<dbReference type="Gene3D" id="1.10.340.30">
    <property type="entry name" value="Hypothetical protein, domain 2"/>
    <property type="match status" value="1"/>
</dbReference>
<dbReference type="Proteomes" id="UP001085076">
    <property type="component" value="Miscellaneous, Linkage group lg06"/>
</dbReference>
<evidence type="ECO:0000256" key="2">
    <source>
        <dbReference type="ARBA" id="ARBA00023242"/>
    </source>
</evidence>
<protein>
    <submittedName>
        <fullName evidence="4">Uncharacterized protein</fullName>
    </submittedName>
</protein>
<dbReference type="GO" id="GO:0003677">
    <property type="term" value="F:DNA binding"/>
    <property type="evidence" value="ECO:0007669"/>
    <property type="project" value="InterPro"/>
</dbReference>
<dbReference type="EMBL" id="JAGGNH010000006">
    <property type="protein sequence ID" value="KAJ0969770.1"/>
    <property type="molecule type" value="Genomic_DNA"/>
</dbReference>
<evidence type="ECO:0000313" key="5">
    <source>
        <dbReference type="Proteomes" id="UP001085076"/>
    </source>
</evidence>
<keyword evidence="5" id="KW-1185">Reference proteome</keyword>
<accession>A0A9D5CBL6</accession>
<evidence type="ECO:0000313" key="4">
    <source>
        <dbReference type="EMBL" id="KAJ0969770.1"/>
    </source>
</evidence>
<feature type="region of interest" description="Disordered" evidence="3">
    <location>
        <begin position="1"/>
        <end position="39"/>
    </location>
</feature>
<keyword evidence="2" id="KW-0539">Nucleus</keyword>
<feature type="region of interest" description="Disordered" evidence="3">
    <location>
        <begin position="71"/>
        <end position="101"/>
    </location>
</feature>
<dbReference type="InterPro" id="IPR045138">
    <property type="entry name" value="MeCP2/MBD4"/>
</dbReference>
<dbReference type="OrthoDB" id="10265068at2759"/>
<reference evidence="4" key="1">
    <citation type="submission" date="2021-03" db="EMBL/GenBank/DDBJ databases">
        <authorList>
            <person name="Li Z."/>
            <person name="Yang C."/>
        </authorList>
    </citation>
    <scope>NUCLEOTIDE SEQUENCE</scope>
    <source>
        <strain evidence="4">Dzin_1.0</strain>
        <tissue evidence="4">Leaf</tissue>
    </source>
</reference>
<dbReference type="SMART" id="SM00320">
    <property type="entry name" value="WD40"/>
    <property type="match status" value="2"/>
</dbReference>
<dbReference type="GO" id="GO:0003824">
    <property type="term" value="F:catalytic activity"/>
    <property type="evidence" value="ECO:0007669"/>
    <property type="project" value="InterPro"/>
</dbReference>
<feature type="compositionally biased region" description="Basic and acidic residues" evidence="3">
    <location>
        <begin position="20"/>
        <end position="30"/>
    </location>
</feature>
<evidence type="ECO:0000256" key="3">
    <source>
        <dbReference type="SAM" id="MobiDB-lite"/>
    </source>
</evidence>
<dbReference type="InterPro" id="IPR011257">
    <property type="entry name" value="DNA_glycosylase"/>
</dbReference>
<sequence>MASLTGSVGGGEMKGKRHAISQEDKGDGHGKTAMLLSGCSPSPDIASSVTIIPEEGLESARACNGSAHVVAQGDEGRRCPISPASHPRRQKIRASPSPSSYVRAEVDGKPVVLSRYFPLPANASSVAIIPKKEVQRARAHKRTVSAQLVGDGEGDKRIGSSLTPTSHPSQKRKAPTPTPSSYVRARVDGETKVLSRYFPLPANASSVEVISKEEVKRAMAKKNKSPQLTAAEKMSNAYKRVGANNNWAPPRSSYNLLQENHYIDPWRVLIICMLLNKTSGKQVREVLRKLFCICPDAKSMAWDVDEEEIEEAITTLGLQKTRAKKMKRFSQEYLGHDWTHVTQLHGVGNPNALVIDSANYLHATREKVTILQEQPHLKGIINTIKFMPYDQSFFAACGCDHSVILWHDQSDSWKPNVLCKDIHSSAVTGVSGLEQRKFLLSVGLDKRVVAFDSTGKIKFKFQLKSKCLDILPNPLDFNLYMVHTGFLITMALSTLKCSMSYMTSSPAF</sequence>
<gene>
    <name evidence="4" type="ORF">J5N97_022647</name>
</gene>
<dbReference type="PANTHER" id="PTHR15074:SF0">
    <property type="entry name" value="METHYL-CPG-BINDING DOMAIN PROTEIN 4-LIKE PROTEIN"/>
    <property type="match status" value="1"/>
</dbReference>
<proteinExistence type="predicted"/>
<feature type="region of interest" description="Disordered" evidence="3">
    <location>
        <begin position="137"/>
        <end position="182"/>
    </location>
</feature>
<dbReference type="GO" id="GO:0006281">
    <property type="term" value="P:DNA repair"/>
    <property type="evidence" value="ECO:0007669"/>
    <property type="project" value="InterPro"/>
</dbReference>
<dbReference type="SUPFAM" id="SSF48150">
    <property type="entry name" value="DNA-glycosylase"/>
    <property type="match status" value="1"/>
</dbReference>
<reference evidence="4" key="2">
    <citation type="journal article" date="2022" name="Hortic Res">
        <title>The genome of Dioscorea zingiberensis sheds light on the biosynthesis, origin and evolution of the medicinally important diosgenin saponins.</title>
        <authorList>
            <person name="Li Y."/>
            <person name="Tan C."/>
            <person name="Li Z."/>
            <person name="Guo J."/>
            <person name="Li S."/>
            <person name="Chen X."/>
            <person name="Wang C."/>
            <person name="Dai X."/>
            <person name="Yang H."/>
            <person name="Song W."/>
            <person name="Hou L."/>
            <person name="Xu J."/>
            <person name="Tong Z."/>
            <person name="Xu A."/>
            <person name="Yuan X."/>
            <person name="Wang W."/>
            <person name="Yang Q."/>
            <person name="Chen L."/>
            <person name="Sun Z."/>
            <person name="Wang K."/>
            <person name="Pan B."/>
            <person name="Chen J."/>
            <person name="Bao Y."/>
            <person name="Liu F."/>
            <person name="Qi X."/>
            <person name="Gang D.R."/>
            <person name="Wen J."/>
            <person name="Li J."/>
        </authorList>
    </citation>
    <scope>NUCLEOTIDE SEQUENCE</scope>
    <source>
        <strain evidence="4">Dzin_1.0</strain>
    </source>
</reference>